<evidence type="ECO:0000256" key="1">
    <source>
        <dbReference type="ARBA" id="ARBA00022714"/>
    </source>
</evidence>
<gene>
    <name evidence="7" type="ORF">GCM10009690_11610</name>
</gene>
<dbReference type="Pfam" id="PF06240">
    <property type="entry name" value="COXG"/>
    <property type="match status" value="1"/>
</dbReference>
<dbReference type="InterPro" id="IPR010419">
    <property type="entry name" value="CO_DH_gsu"/>
</dbReference>
<dbReference type="InterPro" id="IPR036010">
    <property type="entry name" value="2Fe-2S_ferredoxin-like_sf"/>
</dbReference>
<dbReference type="SUPFAM" id="SSF54292">
    <property type="entry name" value="2Fe-2S ferredoxin-like"/>
    <property type="match status" value="1"/>
</dbReference>
<proteinExistence type="predicted"/>
<evidence type="ECO:0000313" key="8">
    <source>
        <dbReference type="Proteomes" id="UP001500177"/>
    </source>
</evidence>
<dbReference type="EMBL" id="BAAALX010000004">
    <property type="protein sequence ID" value="GAA1510382.1"/>
    <property type="molecule type" value="Genomic_DNA"/>
</dbReference>
<dbReference type="PANTHER" id="PTHR44379">
    <property type="entry name" value="OXIDOREDUCTASE WITH IRON-SULFUR SUBUNIT"/>
    <property type="match status" value="1"/>
</dbReference>
<evidence type="ECO:0000256" key="2">
    <source>
        <dbReference type="ARBA" id="ARBA00022723"/>
    </source>
</evidence>
<dbReference type="SUPFAM" id="SSF47741">
    <property type="entry name" value="CO dehydrogenase ISP C-domain like"/>
    <property type="match status" value="1"/>
</dbReference>
<evidence type="ECO:0000256" key="3">
    <source>
        <dbReference type="ARBA" id="ARBA00023002"/>
    </source>
</evidence>
<name>A0ABP4KV32_9MICO</name>
<evidence type="ECO:0000259" key="6">
    <source>
        <dbReference type="PROSITE" id="PS51085"/>
    </source>
</evidence>
<protein>
    <submittedName>
        <fullName evidence="7">2Fe-2S iron-sulfur cluster-binding protein</fullName>
    </submittedName>
</protein>
<dbReference type="PANTHER" id="PTHR44379:SF5">
    <property type="entry name" value="OXIDOREDUCTASE WITH IRON-SULFUR SUBUNIT"/>
    <property type="match status" value="1"/>
</dbReference>
<accession>A0ABP4KV32</accession>
<evidence type="ECO:0000256" key="5">
    <source>
        <dbReference type="ARBA" id="ARBA00023014"/>
    </source>
</evidence>
<reference evidence="8" key="1">
    <citation type="journal article" date="2019" name="Int. J. Syst. Evol. Microbiol.">
        <title>The Global Catalogue of Microorganisms (GCM) 10K type strain sequencing project: providing services to taxonomists for standard genome sequencing and annotation.</title>
        <authorList>
            <consortium name="The Broad Institute Genomics Platform"/>
            <consortium name="The Broad Institute Genome Sequencing Center for Infectious Disease"/>
            <person name="Wu L."/>
            <person name="Ma J."/>
        </authorList>
    </citation>
    <scope>NUCLEOTIDE SEQUENCE [LARGE SCALE GENOMIC DNA]</scope>
    <source>
        <strain evidence="8">JCM 13318</strain>
    </source>
</reference>
<dbReference type="InterPro" id="IPR036884">
    <property type="entry name" value="2Fe-2S-bd_dom_sf"/>
</dbReference>
<dbReference type="Proteomes" id="UP001500177">
    <property type="component" value="Unassembled WGS sequence"/>
</dbReference>
<dbReference type="CDD" id="cd00207">
    <property type="entry name" value="fer2"/>
    <property type="match status" value="1"/>
</dbReference>
<dbReference type="InterPro" id="IPR023393">
    <property type="entry name" value="START-like_dom_sf"/>
</dbReference>
<dbReference type="CDD" id="cd07823">
    <property type="entry name" value="SRPBCC_5"/>
    <property type="match status" value="1"/>
</dbReference>
<organism evidence="7 8">
    <name type="scientific">Brevibacterium permense</name>
    <dbReference type="NCBI Taxonomy" id="234834"/>
    <lineage>
        <taxon>Bacteria</taxon>
        <taxon>Bacillati</taxon>
        <taxon>Actinomycetota</taxon>
        <taxon>Actinomycetes</taxon>
        <taxon>Micrococcales</taxon>
        <taxon>Brevibacteriaceae</taxon>
        <taxon>Brevibacterium</taxon>
    </lineage>
</organism>
<dbReference type="Gene3D" id="1.10.150.120">
    <property type="entry name" value="[2Fe-2S]-binding domain"/>
    <property type="match status" value="1"/>
</dbReference>
<dbReference type="Gene3D" id="3.30.530.20">
    <property type="match status" value="1"/>
</dbReference>
<dbReference type="Pfam" id="PF01799">
    <property type="entry name" value="Fer2_2"/>
    <property type="match status" value="1"/>
</dbReference>
<keyword evidence="2" id="KW-0479">Metal-binding</keyword>
<sequence length="392" mass="41192">MRVAADEAVTVSFTVNGRPATVQVAPRVTLSDALRDHLGLTGTHIGCEHGVCGMCTVIVDGDAARACLLLACQLEGSEIITVEGLGKPDDLHPLQASFSDHHALQCGFCTPGMLMSSYDLLKHKPGISAEDLPDQMSGVLCRCTGYRHIMDAVADVSESYPGGIPGPRNCGHAALLPRTSTGGGSAGDGGHEIAAAEGPKEIHVPQSEPTVTIDVASEVAASVDELWVVIDDTERMARCLPGAELVDDFGDDKYLGRIQVALGPVKLSFVGDIHVTERDPDSHSLRALAEANDPSGGTVQGVVQLEIDPSGEGSIINAHAEMHMTGRIAQFGRSLADDVSNDMFNQFTAALDATARGEEPEVGGAPPSAVKMATRLVLARARALVQRIKRKE</sequence>
<dbReference type="PROSITE" id="PS00197">
    <property type="entry name" value="2FE2S_FER_1"/>
    <property type="match status" value="1"/>
</dbReference>
<evidence type="ECO:0000313" key="7">
    <source>
        <dbReference type="EMBL" id="GAA1510382.1"/>
    </source>
</evidence>
<dbReference type="InterPro" id="IPR051452">
    <property type="entry name" value="Diverse_Oxidoreductases"/>
</dbReference>
<dbReference type="SUPFAM" id="SSF55961">
    <property type="entry name" value="Bet v1-like"/>
    <property type="match status" value="1"/>
</dbReference>
<evidence type="ECO:0000256" key="4">
    <source>
        <dbReference type="ARBA" id="ARBA00023004"/>
    </source>
</evidence>
<dbReference type="PROSITE" id="PS51085">
    <property type="entry name" value="2FE2S_FER_2"/>
    <property type="match status" value="1"/>
</dbReference>
<keyword evidence="1" id="KW-0001">2Fe-2S</keyword>
<keyword evidence="4" id="KW-0408">Iron</keyword>
<feature type="domain" description="2Fe-2S ferredoxin-type" evidence="6">
    <location>
        <begin position="9"/>
        <end position="85"/>
    </location>
</feature>
<dbReference type="InterPro" id="IPR012675">
    <property type="entry name" value="Beta-grasp_dom_sf"/>
</dbReference>
<dbReference type="Gene3D" id="3.10.20.30">
    <property type="match status" value="1"/>
</dbReference>
<keyword evidence="5" id="KW-0411">Iron-sulfur</keyword>
<comment type="caution">
    <text evidence="7">The sequence shown here is derived from an EMBL/GenBank/DDBJ whole genome shotgun (WGS) entry which is preliminary data.</text>
</comment>
<dbReference type="InterPro" id="IPR002888">
    <property type="entry name" value="2Fe-2S-bd"/>
</dbReference>
<dbReference type="Pfam" id="PF00111">
    <property type="entry name" value="Fer2"/>
    <property type="match status" value="1"/>
</dbReference>
<dbReference type="InterPro" id="IPR006058">
    <property type="entry name" value="2Fe2S_fd_BS"/>
</dbReference>
<dbReference type="InterPro" id="IPR001041">
    <property type="entry name" value="2Fe-2S_ferredoxin-type"/>
</dbReference>
<keyword evidence="8" id="KW-1185">Reference proteome</keyword>
<keyword evidence="3" id="KW-0560">Oxidoreductase</keyword>